<feature type="domain" description="SnoaL-like" evidence="1">
    <location>
        <begin position="168"/>
        <end position="281"/>
    </location>
</feature>
<dbReference type="EMBL" id="ML119117">
    <property type="protein sequence ID" value="RPB14628.1"/>
    <property type="molecule type" value="Genomic_DNA"/>
</dbReference>
<organism evidence="2 3">
    <name type="scientific">Morchella conica CCBAS932</name>
    <dbReference type="NCBI Taxonomy" id="1392247"/>
    <lineage>
        <taxon>Eukaryota</taxon>
        <taxon>Fungi</taxon>
        <taxon>Dikarya</taxon>
        <taxon>Ascomycota</taxon>
        <taxon>Pezizomycotina</taxon>
        <taxon>Pezizomycetes</taxon>
        <taxon>Pezizales</taxon>
        <taxon>Morchellaceae</taxon>
        <taxon>Morchella</taxon>
    </lineage>
</organism>
<evidence type="ECO:0000313" key="3">
    <source>
        <dbReference type="Proteomes" id="UP000277580"/>
    </source>
</evidence>
<sequence>MEPPILIIATENAYFNTTPFDQEGYTVTHIPRATQRDLEDATDNIEPHLKYAIIAFGTAATHALSLATSSIHSLACVVAYYPPILPPSFKVHSTIQALIHLPKDTPFSPASKPPHILIKSYQSPSGFAESSSPTYDAIASSIAYTRTLELLRRTVGPIVDHDDVWERHLIAEFVERDADKTLTTMIDEPYVNHVPTGAGGIGYKELHAFYTEHFIPRNPPSLRMKPVSRTVGAERVVDELVVTFRHDQVVDWMLPGVPPTGREVEVALVVVARLRGGKLVSEHIYWDQATVLVQIGLLDPKLLPVMGAESARKVLDKDSLKNNLLIPEWKAPK</sequence>
<name>A0A3N4KYT2_9PEZI</name>
<protein>
    <submittedName>
        <fullName evidence="2">NTF2-like protein</fullName>
    </submittedName>
</protein>
<reference evidence="2 3" key="1">
    <citation type="journal article" date="2018" name="Nat. Ecol. Evol.">
        <title>Pezizomycetes genomes reveal the molecular basis of ectomycorrhizal truffle lifestyle.</title>
        <authorList>
            <person name="Murat C."/>
            <person name="Payen T."/>
            <person name="Noel B."/>
            <person name="Kuo A."/>
            <person name="Morin E."/>
            <person name="Chen J."/>
            <person name="Kohler A."/>
            <person name="Krizsan K."/>
            <person name="Balestrini R."/>
            <person name="Da Silva C."/>
            <person name="Montanini B."/>
            <person name="Hainaut M."/>
            <person name="Levati E."/>
            <person name="Barry K.W."/>
            <person name="Belfiori B."/>
            <person name="Cichocki N."/>
            <person name="Clum A."/>
            <person name="Dockter R.B."/>
            <person name="Fauchery L."/>
            <person name="Guy J."/>
            <person name="Iotti M."/>
            <person name="Le Tacon F."/>
            <person name="Lindquist E.A."/>
            <person name="Lipzen A."/>
            <person name="Malagnac F."/>
            <person name="Mello A."/>
            <person name="Molinier V."/>
            <person name="Miyauchi S."/>
            <person name="Poulain J."/>
            <person name="Riccioni C."/>
            <person name="Rubini A."/>
            <person name="Sitrit Y."/>
            <person name="Splivallo R."/>
            <person name="Traeger S."/>
            <person name="Wang M."/>
            <person name="Zifcakova L."/>
            <person name="Wipf D."/>
            <person name="Zambonelli A."/>
            <person name="Paolocci F."/>
            <person name="Nowrousian M."/>
            <person name="Ottonello S."/>
            <person name="Baldrian P."/>
            <person name="Spatafora J.W."/>
            <person name="Henrissat B."/>
            <person name="Nagy L.G."/>
            <person name="Aury J.M."/>
            <person name="Wincker P."/>
            <person name="Grigoriev I.V."/>
            <person name="Bonfante P."/>
            <person name="Martin F.M."/>
        </authorList>
    </citation>
    <scope>NUCLEOTIDE SEQUENCE [LARGE SCALE GENOMIC DNA]</scope>
    <source>
        <strain evidence="2 3">CCBAS932</strain>
    </source>
</reference>
<dbReference type="SUPFAM" id="SSF54427">
    <property type="entry name" value="NTF2-like"/>
    <property type="match status" value="1"/>
</dbReference>
<dbReference type="InterPro" id="IPR032710">
    <property type="entry name" value="NTF2-like_dom_sf"/>
</dbReference>
<dbReference type="OrthoDB" id="5440at2759"/>
<evidence type="ECO:0000313" key="2">
    <source>
        <dbReference type="EMBL" id="RPB14628.1"/>
    </source>
</evidence>
<dbReference type="InterPro" id="IPR009959">
    <property type="entry name" value="Cyclase_SnoaL-like"/>
</dbReference>
<gene>
    <name evidence="2" type="ORF">P167DRAFT_534044</name>
</gene>
<dbReference type="Pfam" id="PF12680">
    <property type="entry name" value="SnoaL_2"/>
    <property type="match status" value="1"/>
</dbReference>
<dbReference type="PANTHER" id="PTHR38436:SF3">
    <property type="entry name" value="CARBOXYMETHYLENEBUTENOLIDASE-RELATED"/>
    <property type="match status" value="1"/>
</dbReference>
<accession>A0A3N4KYT2</accession>
<dbReference type="Proteomes" id="UP000277580">
    <property type="component" value="Unassembled WGS sequence"/>
</dbReference>
<dbReference type="GO" id="GO:0030638">
    <property type="term" value="P:polyketide metabolic process"/>
    <property type="evidence" value="ECO:0007669"/>
    <property type="project" value="InterPro"/>
</dbReference>
<proteinExistence type="predicted"/>
<keyword evidence="3" id="KW-1185">Reference proteome</keyword>
<dbReference type="STRING" id="1392247.A0A3N4KYT2"/>
<dbReference type="InParanoid" id="A0A3N4KYT2"/>
<dbReference type="AlphaFoldDB" id="A0A3N4KYT2"/>
<dbReference type="InterPro" id="IPR037401">
    <property type="entry name" value="SnoaL-like"/>
</dbReference>
<evidence type="ECO:0000259" key="1">
    <source>
        <dbReference type="Pfam" id="PF12680"/>
    </source>
</evidence>
<dbReference type="PANTHER" id="PTHR38436">
    <property type="entry name" value="POLYKETIDE CYCLASE SNOAL-LIKE DOMAIN"/>
    <property type="match status" value="1"/>
</dbReference>
<dbReference type="Gene3D" id="3.10.450.50">
    <property type="match status" value="1"/>
</dbReference>